<keyword evidence="5 6" id="KW-0472">Membrane</keyword>
<proteinExistence type="predicted"/>
<comment type="subcellular location">
    <subcellularLocation>
        <location evidence="1">Membrane</location>
        <topology evidence="1">Single-pass membrane protein</topology>
    </subcellularLocation>
</comment>
<dbReference type="PROSITE" id="PS00409">
    <property type="entry name" value="PROKAR_NTER_METHYL"/>
    <property type="match status" value="1"/>
</dbReference>
<name>A0A931NK38_9BURK</name>
<dbReference type="Gene3D" id="3.30.700.10">
    <property type="entry name" value="Glycoprotein, Type 4 Pilin"/>
    <property type="match status" value="1"/>
</dbReference>
<dbReference type="NCBIfam" id="TIGR02532">
    <property type="entry name" value="IV_pilin_GFxxxE"/>
    <property type="match status" value="1"/>
</dbReference>
<dbReference type="RefSeq" id="WP_198113552.1">
    <property type="nucleotide sequence ID" value="NZ_JAEDAK010000026.1"/>
</dbReference>
<dbReference type="InterPro" id="IPR012902">
    <property type="entry name" value="N_methyl_site"/>
</dbReference>
<dbReference type="Proteomes" id="UP000613266">
    <property type="component" value="Unassembled WGS sequence"/>
</dbReference>
<keyword evidence="3 6" id="KW-0812">Transmembrane</keyword>
<evidence type="ECO:0000256" key="6">
    <source>
        <dbReference type="SAM" id="Phobius"/>
    </source>
</evidence>
<evidence type="ECO:0000313" key="7">
    <source>
        <dbReference type="EMBL" id="MBH9579604.1"/>
    </source>
</evidence>
<accession>A0A931NK38</accession>
<dbReference type="GO" id="GO:0015627">
    <property type="term" value="C:type II protein secretion system complex"/>
    <property type="evidence" value="ECO:0007669"/>
    <property type="project" value="InterPro"/>
</dbReference>
<comment type="caution">
    <text evidence="7">The sequence shown here is derived from an EMBL/GenBank/DDBJ whole genome shotgun (WGS) entry which is preliminary data.</text>
</comment>
<dbReference type="SUPFAM" id="SSF54523">
    <property type="entry name" value="Pili subunits"/>
    <property type="match status" value="1"/>
</dbReference>
<evidence type="ECO:0000256" key="5">
    <source>
        <dbReference type="ARBA" id="ARBA00023136"/>
    </source>
</evidence>
<reference evidence="7" key="1">
    <citation type="submission" date="2020-12" db="EMBL/GenBank/DDBJ databases">
        <title>The genome sequence of Inhella sp. 1Y17.</title>
        <authorList>
            <person name="Liu Y."/>
        </authorList>
    </citation>
    <scope>NUCLEOTIDE SEQUENCE</scope>
    <source>
        <strain evidence="7">1Y17</strain>
    </source>
</reference>
<evidence type="ECO:0000256" key="4">
    <source>
        <dbReference type="ARBA" id="ARBA00022989"/>
    </source>
</evidence>
<evidence type="ECO:0000256" key="1">
    <source>
        <dbReference type="ARBA" id="ARBA00004167"/>
    </source>
</evidence>
<sequence length="148" mass="15414">MRNRQRGFTLVELILAIVVLGVGLAGVLLAFQQTTRSSADPLVNRQLLAIAEGMLEEVQSRPYSSSTPPVAGGCARSGFYDIDDYAGYSQGICSVAGVPVTGLAAYAVEVAVADVSLAGVPAKRITVTARRGAADSLQLVGWRTGYAP</sequence>
<keyword evidence="8" id="KW-1185">Reference proteome</keyword>
<dbReference type="EMBL" id="JAEDAK010000026">
    <property type="protein sequence ID" value="MBH9579604.1"/>
    <property type="molecule type" value="Genomic_DNA"/>
</dbReference>
<dbReference type="InterPro" id="IPR045584">
    <property type="entry name" value="Pilin-like"/>
</dbReference>
<dbReference type="GO" id="GO:0016020">
    <property type="term" value="C:membrane"/>
    <property type="evidence" value="ECO:0007669"/>
    <property type="project" value="UniProtKB-SubCell"/>
</dbReference>
<evidence type="ECO:0000256" key="2">
    <source>
        <dbReference type="ARBA" id="ARBA00022481"/>
    </source>
</evidence>
<keyword evidence="4 6" id="KW-1133">Transmembrane helix</keyword>
<feature type="transmembrane region" description="Helical" evidence="6">
    <location>
        <begin position="7"/>
        <end position="31"/>
    </location>
</feature>
<protein>
    <submittedName>
        <fullName evidence="7">Type II secretion system protein</fullName>
    </submittedName>
</protein>
<dbReference type="PRINTS" id="PR00885">
    <property type="entry name" value="BCTERIALGSPH"/>
</dbReference>
<dbReference type="GO" id="GO:0015628">
    <property type="term" value="P:protein secretion by the type II secretion system"/>
    <property type="evidence" value="ECO:0007669"/>
    <property type="project" value="InterPro"/>
</dbReference>
<gene>
    <name evidence="7" type="ORF">I7X39_22140</name>
</gene>
<dbReference type="AlphaFoldDB" id="A0A931NK38"/>
<evidence type="ECO:0000256" key="3">
    <source>
        <dbReference type="ARBA" id="ARBA00022692"/>
    </source>
</evidence>
<dbReference type="Pfam" id="PF07963">
    <property type="entry name" value="N_methyl"/>
    <property type="match status" value="1"/>
</dbReference>
<evidence type="ECO:0000313" key="8">
    <source>
        <dbReference type="Proteomes" id="UP000613266"/>
    </source>
</evidence>
<keyword evidence="2" id="KW-0488">Methylation</keyword>
<dbReference type="InterPro" id="IPR002416">
    <property type="entry name" value="T2SS_protein-GspH"/>
</dbReference>
<organism evidence="7 8">
    <name type="scientific">Inhella proteolytica</name>
    <dbReference type="NCBI Taxonomy" id="2795029"/>
    <lineage>
        <taxon>Bacteria</taxon>
        <taxon>Pseudomonadati</taxon>
        <taxon>Pseudomonadota</taxon>
        <taxon>Betaproteobacteria</taxon>
        <taxon>Burkholderiales</taxon>
        <taxon>Sphaerotilaceae</taxon>
        <taxon>Inhella</taxon>
    </lineage>
</organism>